<feature type="region of interest" description="Disordered" evidence="1">
    <location>
        <begin position="75"/>
        <end position="101"/>
    </location>
</feature>
<feature type="compositionally biased region" description="Low complexity" evidence="1">
    <location>
        <begin position="1"/>
        <end position="21"/>
    </location>
</feature>
<evidence type="ECO:0000313" key="2">
    <source>
        <dbReference type="EMBL" id="THH11035.1"/>
    </source>
</evidence>
<evidence type="ECO:0000313" key="3">
    <source>
        <dbReference type="Proteomes" id="UP000310158"/>
    </source>
</evidence>
<dbReference type="Proteomes" id="UP000310158">
    <property type="component" value="Unassembled WGS sequence"/>
</dbReference>
<gene>
    <name evidence="2" type="ORF">EW146_g8179</name>
</gene>
<name>A0A4S4LH42_9AGAM</name>
<proteinExistence type="predicted"/>
<organism evidence="2 3">
    <name type="scientific">Bondarzewia mesenterica</name>
    <dbReference type="NCBI Taxonomy" id="1095465"/>
    <lineage>
        <taxon>Eukaryota</taxon>
        <taxon>Fungi</taxon>
        <taxon>Dikarya</taxon>
        <taxon>Basidiomycota</taxon>
        <taxon>Agaricomycotina</taxon>
        <taxon>Agaricomycetes</taxon>
        <taxon>Russulales</taxon>
        <taxon>Bondarzewiaceae</taxon>
        <taxon>Bondarzewia</taxon>
    </lineage>
</organism>
<dbReference type="OrthoDB" id="435402at2759"/>
<reference evidence="2 3" key="1">
    <citation type="submission" date="2019-02" db="EMBL/GenBank/DDBJ databases">
        <title>Genome sequencing of the rare red list fungi Bondarzewia mesenterica.</title>
        <authorList>
            <person name="Buettner E."/>
            <person name="Kellner H."/>
        </authorList>
    </citation>
    <scope>NUCLEOTIDE SEQUENCE [LARGE SCALE GENOMIC DNA]</scope>
    <source>
        <strain evidence="2 3">DSM 108281</strain>
    </source>
</reference>
<protein>
    <submittedName>
        <fullName evidence="2">Uncharacterized protein</fullName>
    </submittedName>
</protein>
<sequence length="676" mass="76031">MAAAATATPSAPIADSDAPFLRFPPFPSPPDGKVVIPFKHFKASGICVPIDEDIDEEDVEVDGLGIPTVPLRVKHTTDSVEKKKKKKKKNSHTVSVAEDPPKRRTWWEEWEELEDIRKNYYDIKVARADRLYQAANDFKNGRAWPKPVAVMNMWDQFRLYVGLLHQAVNTRKQQAEDADVDDDDDDDDEPMAEHKEAPVFVVDKPPPAVQGDQRPKKRKRLYRAIGSAYDEAEADEDEDKLPFQEKLNRRLEDKDIKLDTFLNDPEQSMKVFFSSFFRQRGLIWSEPRCTALPILVSFFLRYLLRSRVFPEPEYDGPLRRALEVVNKACKELPATFVITRALSSDALIRAFDQLWPAEQYNPAWVLDVPPDTNVNMDTAKDGDAEFEEALKASGIIDVSTLVPIPVSDADAAAKETPTEGGWGDAGGNSSSAGWGEASGGGGTWGDDDAANWGASDTTRDWTGYKDPTLDLAALLGPTRLPLTHEPGIIEHSTRRIVAFHPPLAPRTLDKNASPAEAVEEDLERRFARIVLAPWPEWDQTAYPDIVKPVLTPQSKGRVVDEQSEISAMGVTEGEEDEKGWAKRRPHDPFKDNITLLVEPKNLELLIVGMGLGAKWVEIARSEEDDETIPVEVKETKEEKKKGKGKNKLHGKPRYWYMREFMLMVTSFHTDVIESLR</sequence>
<evidence type="ECO:0000256" key="1">
    <source>
        <dbReference type="SAM" id="MobiDB-lite"/>
    </source>
</evidence>
<feature type="region of interest" description="Disordered" evidence="1">
    <location>
        <begin position="172"/>
        <end position="197"/>
    </location>
</feature>
<feature type="compositionally biased region" description="Acidic residues" evidence="1">
    <location>
        <begin position="176"/>
        <end position="190"/>
    </location>
</feature>
<feature type="region of interest" description="Disordered" evidence="1">
    <location>
        <begin position="411"/>
        <end position="461"/>
    </location>
</feature>
<dbReference type="EMBL" id="SGPL01000536">
    <property type="protein sequence ID" value="THH11035.1"/>
    <property type="molecule type" value="Genomic_DNA"/>
</dbReference>
<feature type="compositionally biased region" description="Basic residues" evidence="1">
    <location>
        <begin position="82"/>
        <end position="91"/>
    </location>
</feature>
<dbReference type="AlphaFoldDB" id="A0A4S4LH42"/>
<feature type="region of interest" description="Disordered" evidence="1">
    <location>
        <begin position="1"/>
        <end position="25"/>
    </location>
</feature>
<comment type="caution">
    <text evidence="2">The sequence shown here is derived from an EMBL/GenBank/DDBJ whole genome shotgun (WGS) entry which is preliminary data.</text>
</comment>
<keyword evidence="3" id="KW-1185">Reference proteome</keyword>
<accession>A0A4S4LH42</accession>